<keyword evidence="5" id="KW-1185">Reference proteome</keyword>
<reference evidence="4 5" key="1">
    <citation type="submission" date="2018-10" db="EMBL/GenBank/DDBJ databases">
        <title>Genomic Encyclopedia of Archaeal and Bacterial Type Strains, Phase II (KMG-II): from individual species to whole genera.</title>
        <authorList>
            <person name="Goeker M."/>
        </authorList>
    </citation>
    <scope>NUCLEOTIDE SEQUENCE [LARGE SCALE GENOMIC DNA]</scope>
    <source>
        <strain evidence="4 5">DSM 29537</strain>
    </source>
</reference>
<protein>
    <submittedName>
        <fullName evidence="4">Putative secreted protein (Por secretion system target)</fullName>
    </submittedName>
</protein>
<dbReference type="NCBIfam" id="TIGR04183">
    <property type="entry name" value="Por_Secre_tail"/>
    <property type="match status" value="1"/>
</dbReference>
<dbReference type="RefSeq" id="WP_121376374.1">
    <property type="nucleotide sequence ID" value="NZ_RBLC01000002.1"/>
</dbReference>
<evidence type="ECO:0000313" key="5">
    <source>
        <dbReference type="Proteomes" id="UP000277579"/>
    </source>
</evidence>
<comment type="caution">
    <text evidence="4">The sequence shown here is derived from an EMBL/GenBank/DDBJ whole genome shotgun (WGS) entry which is preliminary data.</text>
</comment>
<dbReference type="Proteomes" id="UP000277579">
    <property type="component" value="Unassembled WGS sequence"/>
</dbReference>
<feature type="signal peptide" evidence="2">
    <location>
        <begin position="1"/>
        <end position="18"/>
    </location>
</feature>
<sequence length="300" mass="31797">MRKTLLLFALTASTFSFGQVPIGSGTLVDSNAGLTTPISIYYSTSLSQTIYFASEIGTAGTITSIDFMLNTTGSLANTNTMIDVWVGHTSRASYSPVVGASGADWISVASHSHVLTNGSFTLTGTTLRFTFDTPFSYNGTDNLVITVDANKAGDDGNTIKFYQAAATTDVTSLMIRTDQAAENADPLNPPLSYTGTTTATSVQAKRTRPQIVLNGITLGVDEHGLASRIAIYPNPVTDNLFIGSEDKATAGEIYTLTGQLVRSAAVEQNKVSVDDLASGVYLLKLRMEDGTAATKRFVKQ</sequence>
<evidence type="ECO:0000256" key="2">
    <source>
        <dbReference type="SAM" id="SignalP"/>
    </source>
</evidence>
<dbReference type="InterPro" id="IPR026444">
    <property type="entry name" value="Secre_tail"/>
</dbReference>
<evidence type="ECO:0000256" key="1">
    <source>
        <dbReference type="ARBA" id="ARBA00022729"/>
    </source>
</evidence>
<feature type="chain" id="PRO_5019800486" evidence="2">
    <location>
        <begin position="19"/>
        <end position="300"/>
    </location>
</feature>
<evidence type="ECO:0000313" key="4">
    <source>
        <dbReference type="EMBL" id="RKS23149.1"/>
    </source>
</evidence>
<dbReference type="EMBL" id="RBLC01000002">
    <property type="protein sequence ID" value="RKS23149.1"/>
    <property type="molecule type" value="Genomic_DNA"/>
</dbReference>
<name>A0A495MFP5_9FLAO</name>
<dbReference type="Pfam" id="PF18962">
    <property type="entry name" value="Por_Secre_tail"/>
    <property type="match status" value="1"/>
</dbReference>
<evidence type="ECO:0000259" key="3">
    <source>
        <dbReference type="Pfam" id="PF18962"/>
    </source>
</evidence>
<accession>A0A495MFP5</accession>
<organism evidence="4 5">
    <name type="scientific">Flavobacterium endophyticum</name>
    <dbReference type="NCBI Taxonomy" id="1540163"/>
    <lineage>
        <taxon>Bacteria</taxon>
        <taxon>Pseudomonadati</taxon>
        <taxon>Bacteroidota</taxon>
        <taxon>Flavobacteriia</taxon>
        <taxon>Flavobacteriales</taxon>
        <taxon>Flavobacteriaceae</taxon>
        <taxon>Flavobacterium</taxon>
    </lineage>
</organism>
<dbReference type="OrthoDB" id="869215at2"/>
<feature type="domain" description="Secretion system C-terminal sorting" evidence="3">
    <location>
        <begin position="231"/>
        <end position="296"/>
    </location>
</feature>
<gene>
    <name evidence="4" type="ORF">CLV94_2053</name>
</gene>
<keyword evidence="1 2" id="KW-0732">Signal</keyword>
<dbReference type="AlphaFoldDB" id="A0A495MFP5"/>
<proteinExistence type="predicted"/>